<accession>A0ABW0FMU5</accession>
<dbReference type="Proteomes" id="UP001596152">
    <property type="component" value="Unassembled WGS sequence"/>
</dbReference>
<organism evidence="2 3">
    <name type="scientific">Brevundimonas staleyi</name>
    <dbReference type="NCBI Taxonomy" id="74326"/>
    <lineage>
        <taxon>Bacteria</taxon>
        <taxon>Pseudomonadati</taxon>
        <taxon>Pseudomonadota</taxon>
        <taxon>Alphaproteobacteria</taxon>
        <taxon>Caulobacterales</taxon>
        <taxon>Caulobacteraceae</taxon>
        <taxon>Brevundimonas</taxon>
    </lineage>
</organism>
<proteinExistence type="predicted"/>
<feature type="region of interest" description="Disordered" evidence="1">
    <location>
        <begin position="11"/>
        <end position="30"/>
    </location>
</feature>
<protein>
    <submittedName>
        <fullName evidence="2">Uncharacterized protein</fullName>
    </submittedName>
</protein>
<name>A0ABW0FMU5_9CAUL</name>
<evidence type="ECO:0000313" key="3">
    <source>
        <dbReference type="Proteomes" id="UP001596152"/>
    </source>
</evidence>
<evidence type="ECO:0000256" key="1">
    <source>
        <dbReference type="SAM" id="MobiDB-lite"/>
    </source>
</evidence>
<sequence length="93" mass="9314">MPSSPDAYAAFAPAPSAPARRAEAVTPNDTTDLPNLAKALYVGVTGDVRVVPVASPGGAAVTFVGHPVGYMPIQCARVMATGTTAGSLVALFD</sequence>
<reference evidence="3" key="1">
    <citation type="journal article" date="2019" name="Int. J. Syst. Evol. Microbiol.">
        <title>The Global Catalogue of Microorganisms (GCM) 10K type strain sequencing project: providing services to taxonomists for standard genome sequencing and annotation.</title>
        <authorList>
            <consortium name="The Broad Institute Genomics Platform"/>
            <consortium name="The Broad Institute Genome Sequencing Center for Infectious Disease"/>
            <person name="Wu L."/>
            <person name="Ma J."/>
        </authorList>
    </citation>
    <scope>NUCLEOTIDE SEQUENCE [LARGE SCALE GENOMIC DNA]</scope>
    <source>
        <strain evidence="3">JCM 12125</strain>
    </source>
</reference>
<keyword evidence="3" id="KW-1185">Reference proteome</keyword>
<gene>
    <name evidence="2" type="ORF">ACFPIE_02295</name>
</gene>
<evidence type="ECO:0000313" key="2">
    <source>
        <dbReference type="EMBL" id="MFC5342726.1"/>
    </source>
</evidence>
<comment type="caution">
    <text evidence="2">The sequence shown here is derived from an EMBL/GenBank/DDBJ whole genome shotgun (WGS) entry which is preliminary data.</text>
</comment>
<dbReference type="EMBL" id="JBHSLF010000002">
    <property type="protein sequence ID" value="MFC5342726.1"/>
    <property type="molecule type" value="Genomic_DNA"/>
</dbReference>
<dbReference type="RefSeq" id="WP_374038646.1">
    <property type="nucleotide sequence ID" value="NZ_CP169082.1"/>
</dbReference>